<proteinExistence type="predicted"/>
<dbReference type="InterPro" id="IPR036930">
    <property type="entry name" value="WGR_dom_sf"/>
</dbReference>
<dbReference type="Proteomes" id="UP000319004">
    <property type="component" value="Chromosome"/>
</dbReference>
<feature type="domain" description="WGR" evidence="1">
    <location>
        <begin position="1"/>
        <end position="79"/>
    </location>
</feature>
<dbReference type="NCBIfam" id="NF038076">
    <property type="entry name" value="fam_STM4015"/>
    <property type="match status" value="1"/>
</dbReference>
<dbReference type="InterPro" id="IPR032675">
    <property type="entry name" value="LRR_dom_sf"/>
</dbReference>
<reference evidence="2 3" key="1">
    <citation type="submission" date="2019-03" db="EMBL/GenBank/DDBJ databases">
        <title>Deep-cultivation of Planctomycetes and their phenomic and genomic characterization uncovers novel biology.</title>
        <authorList>
            <person name="Wiegand S."/>
            <person name="Jogler M."/>
            <person name="Boedeker C."/>
            <person name="Pinto D."/>
            <person name="Vollmers J."/>
            <person name="Rivas-Marin E."/>
            <person name="Kohn T."/>
            <person name="Peeters S.H."/>
            <person name="Heuer A."/>
            <person name="Rast P."/>
            <person name="Oberbeckmann S."/>
            <person name="Bunk B."/>
            <person name="Jeske O."/>
            <person name="Meyerdierks A."/>
            <person name="Storesund J.E."/>
            <person name="Kallscheuer N."/>
            <person name="Luecker S."/>
            <person name="Lage O.M."/>
            <person name="Pohl T."/>
            <person name="Merkel B.J."/>
            <person name="Hornburger P."/>
            <person name="Mueller R.-W."/>
            <person name="Bruemmer F."/>
            <person name="Labrenz M."/>
            <person name="Spormann A.M."/>
            <person name="Op den Camp H."/>
            <person name="Overmann J."/>
            <person name="Amann R."/>
            <person name="Jetten M.S.M."/>
            <person name="Mascher T."/>
            <person name="Medema M.H."/>
            <person name="Devos D.P."/>
            <person name="Kaster A.-K."/>
            <person name="Ovreas L."/>
            <person name="Rohde M."/>
            <person name="Galperin M.Y."/>
            <person name="Jogler C."/>
        </authorList>
    </citation>
    <scope>NUCLEOTIDE SEQUENCE [LARGE SCALE GENOMIC DNA]</scope>
    <source>
        <strain evidence="2 3">Enr13</strain>
    </source>
</reference>
<dbReference type="InterPro" id="IPR049809">
    <property type="entry name" value="YehF/YfeS-like_WGR"/>
</dbReference>
<keyword evidence="3" id="KW-1185">Reference proteome</keyword>
<dbReference type="EMBL" id="CP037423">
    <property type="protein sequence ID" value="QDV44501.1"/>
    <property type="molecule type" value="Genomic_DNA"/>
</dbReference>
<dbReference type="PANTHER" id="PTHR30634:SF13">
    <property type="entry name" value="PROTEIN YEHF"/>
    <property type="match status" value="1"/>
</dbReference>
<sequence length="400" mass="43976">MNRRELVFMDSASNKFWNIELSGDSHTVNFGRSGTDGQTKTKSFANEEAARKDFDKLVAAKMKKGYVDAGSASASTGKDGDVLPVLAFRSIVKQDDIDHNAKTFIGKRVADYEPDKKPTSGGKTVYRFRSDYDDATCIPHLTHFLDTDAASEAMGIIIGNWAGDDSDGDPSDVIELLCENRDRLKSLKAIYLGDIVSEENEMSWIHQADVSPLLNAFPELELLRTRGGNDLAISKPQHAKLRGLICESGGLPAEVVRAVGRSKFPALEHLELWLGTDEYGGDSTIEDLQPILSGDLFPNLKYLGLRNCQFADDVAAVIVNSPLVQRIETLDLSLGVMTDEGGRALLSLPTDGALQHASLHYNYLTSEVTKLLKKLPIKMDLSKPSHMDDDEEWRFVAVGE</sequence>
<dbReference type="PANTHER" id="PTHR30634">
    <property type="entry name" value="OUTER MEMBRANE LOLAB LIPOPROTEIN INSERTION APPARATUS"/>
    <property type="match status" value="1"/>
</dbReference>
<dbReference type="SUPFAM" id="SSF142921">
    <property type="entry name" value="WGR domain-like"/>
    <property type="match status" value="1"/>
</dbReference>
<dbReference type="Gene3D" id="3.80.10.10">
    <property type="entry name" value="Ribonuclease Inhibitor"/>
    <property type="match status" value="1"/>
</dbReference>
<dbReference type="Gene3D" id="2.20.140.10">
    <property type="entry name" value="WGR domain"/>
    <property type="match status" value="1"/>
</dbReference>
<dbReference type="PROSITE" id="PS51977">
    <property type="entry name" value="WGR"/>
    <property type="match status" value="1"/>
</dbReference>
<gene>
    <name evidence="2" type="ORF">Enr13x_43670</name>
</gene>
<dbReference type="SMART" id="SM00773">
    <property type="entry name" value="WGR"/>
    <property type="match status" value="1"/>
</dbReference>
<dbReference type="KEGG" id="snep:Enr13x_43670"/>
<accession>A0A518HUG6</accession>
<dbReference type="SUPFAM" id="SSF52047">
    <property type="entry name" value="RNI-like"/>
    <property type="match status" value="1"/>
</dbReference>
<organism evidence="2 3">
    <name type="scientific">Stieleria neptunia</name>
    <dbReference type="NCBI Taxonomy" id="2527979"/>
    <lineage>
        <taxon>Bacteria</taxon>
        <taxon>Pseudomonadati</taxon>
        <taxon>Planctomycetota</taxon>
        <taxon>Planctomycetia</taxon>
        <taxon>Pirellulales</taxon>
        <taxon>Pirellulaceae</taxon>
        <taxon>Stieleria</taxon>
    </lineage>
</organism>
<dbReference type="RefSeq" id="WP_145388831.1">
    <property type="nucleotide sequence ID" value="NZ_CP037423.1"/>
</dbReference>
<evidence type="ECO:0000313" key="3">
    <source>
        <dbReference type="Proteomes" id="UP000319004"/>
    </source>
</evidence>
<dbReference type="InterPro" id="IPR050458">
    <property type="entry name" value="LolB"/>
</dbReference>
<protein>
    <submittedName>
        <fullName evidence="2">WGR domain protein</fullName>
    </submittedName>
</protein>
<dbReference type="AlphaFoldDB" id="A0A518HUG6"/>
<dbReference type="Pfam" id="PF05406">
    <property type="entry name" value="WGR"/>
    <property type="match status" value="1"/>
</dbReference>
<dbReference type="InterPro" id="IPR008893">
    <property type="entry name" value="WGR_domain"/>
</dbReference>
<evidence type="ECO:0000313" key="2">
    <source>
        <dbReference type="EMBL" id="QDV44501.1"/>
    </source>
</evidence>
<name>A0A518HUG6_9BACT</name>
<evidence type="ECO:0000259" key="1">
    <source>
        <dbReference type="PROSITE" id="PS51977"/>
    </source>
</evidence>
<dbReference type="OrthoDB" id="9767858at2"/>
<dbReference type="InterPro" id="IPR047722">
    <property type="entry name" value="STM4015-like"/>
</dbReference>
<dbReference type="CDD" id="cd07996">
    <property type="entry name" value="WGR_MMR_like"/>
    <property type="match status" value="1"/>
</dbReference>